<reference evidence="2" key="1">
    <citation type="submission" date="2018-11" db="EMBL/GenBank/DDBJ databases">
        <authorList>
            <consortium name="Genoscope - CEA"/>
            <person name="William W."/>
        </authorList>
    </citation>
    <scope>NUCLEOTIDE SEQUENCE</scope>
</reference>
<feature type="compositionally biased region" description="Polar residues" evidence="1">
    <location>
        <begin position="69"/>
        <end position="87"/>
    </location>
</feature>
<organism evidence="2">
    <name type="scientific">Brassica oleracea</name>
    <name type="common">Wild cabbage</name>
    <dbReference type="NCBI Taxonomy" id="3712"/>
    <lineage>
        <taxon>Eukaryota</taxon>
        <taxon>Viridiplantae</taxon>
        <taxon>Streptophyta</taxon>
        <taxon>Embryophyta</taxon>
        <taxon>Tracheophyta</taxon>
        <taxon>Spermatophyta</taxon>
        <taxon>Magnoliopsida</taxon>
        <taxon>eudicotyledons</taxon>
        <taxon>Gunneridae</taxon>
        <taxon>Pentapetalae</taxon>
        <taxon>rosids</taxon>
        <taxon>malvids</taxon>
        <taxon>Brassicales</taxon>
        <taxon>Brassicaceae</taxon>
        <taxon>Brassiceae</taxon>
        <taxon>Brassica</taxon>
    </lineage>
</organism>
<proteinExistence type="predicted"/>
<evidence type="ECO:0000256" key="1">
    <source>
        <dbReference type="SAM" id="MobiDB-lite"/>
    </source>
</evidence>
<gene>
    <name evidence="2" type="ORF">BOLC7T40759H</name>
</gene>
<feature type="compositionally biased region" description="Basic and acidic residues" evidence="1">
    <location>
        <begin position="117"/>
        <end position="131"/>
    </location>
</feature>
<feature type="compositionally biased region" description="Polar residues" evidence="1">
    <location>
        <begin position="94"/>
        <end position="116"/>
    </location>
</feature>
<protein>
    <submittedName>
        <fullName evidence="2">Uncharacterized protein</fullName>
    </submittedName>
</protein>
<dbReference type="AlphaFoldDB" id="A0A3P6EVI5"/>
<feature type="region of interest" description="Disordered" evidence="1">
    <location>
        <begin position="25"/>
        <end position="131"/>
    </location>
</feature>
<evidence type="ECO:0000313" key="2">
    <source>
        <dbReference type="EMBL" id="VDD35199.1"/>
    </source>
</evidence>
<accession>A0A3P6EVI5</accession>
<dbReference type="EMBL" id="LR031876">
    <property type="protein sequence ID" value="VDD35199.1"/>
    <property type="molecule type" value="Genomic_DNA"/>
</dbReference>
<sequence length="131" mass="14428">MYSDIFKYFLVQALQLEKEAEAKGIQAVDIEIPPPCPKRKPNAPYPRKPGPSAKLVSSSHCNQGFLDVPSSQKTSTGKENQDENCSGVTKYPLPNNQASADNETSKASNVDNNMVQEKNKDRDDDDDGMHS</sequence>
<name>A0A3P6EVI5_BRAOL</name>